<dbReference type="InterPro" id="IPR028055">
    <property type="entry name" value="YidC/Oxa/ALB_C"/>
</dbReference>
<evidence type="ECO:0000256" key="9">
    <source>
        <dbReference type="ARBA" id="ARBA00023136"/>
    </source>
</evidence>
<organism evidence="16 17">
    <name type="scientific">Candidatus Comchoanobacter bicostacola</name>
    <dbReference type="NCBI Taxonomy" id="2919598"/>
    <lineage>
        <taxon>Bacteria</taxon>
        <taxon>Pseudomonadati</taxon>
        <taxon>Pseudomonadota</taxon>
        <taxon>Gammaproteobacteria</taxon>
        <taxon>Candidatus Comchoanobacterales</taxon>
        <taxon>Candidatus Comchoanobacteraceae</taxon>
        <taxon>Candidatus Comchoanobacter</taxon>
    </lineage>
</organism>
<evidence type="ECO:0000256" key="10">
    <source>
        <dbReference type="ARBA" id="ARBA00023186"/>
    </source>
</evidence>
<feature type="transmembrane region" description="Helical" evidence="13">
    <location>
        <begin position="12"/>
        <end position="34"/>
    </location>
</feature>
<comment type="subunit">
    <text evidence="13">Interacts with the Sec translocase complex via SecD. Specifically interacts with transmembrane segments of nascent integral membrane proteins during membrane integration.</text>
</comment>
<keyword evidence="17" id="KW-1185">Reference proteome</keyword>
<evidence type="ECO:0000256" key="12">
    <source>
        <dbReference type="ARBA" id="ARBA00033342"/>
    </source>
</evidence>
<gene>
    <name evidence="13 16" type="primary">yidC</name>
    <name evidence="16" type="ORF">MMH89_00025</name>
</gene>
<keyword evidence="9 13" id="KW-0472">Membrane</keyword>
<dbReference type="HAMAP" id="MF_01810">
    <property type="entry name" value="YidC_type1"/>
    <property type="match status" value="1"/>
</dbReference>
<evidence type="ECO:0000256" key="3">
    <source>
        <dbReference type="ARBA" id="ARBA00015325"/>
    </source>
</evidence>
<name>A0ABY5DJS3_9GAMM</name>
<reference evidence="16 17" key="1">
    <citation type="journal article" date="2022" name="Nat. Microbiol.">
        <title>The microbiome of a bacterivorous marine choanoflagellate contains a resource-demanding obligate bacterial associate.</title>
        <authorList>
            <person name="Needham D.M."/>
            <person name="Poirier C."/>
            <person name="Bachy C."/>
            <person name="George E.E."/>
            <person name="Wilken S."/>
            <person name="Yung C.C.M."/>
            <person name="Limardo A.J."/>
            <person name="Morando M."/>
            <person name="Sudek L."/>
            <person name="Malmstrom R.R."/>
            <person name="Keeling P.J."/>
            <person name="Santoro A.E."/>
            <person name="Worden A.Z."/>
        </authorList>
    </citation>
    <scope>NUCLEOTIDE SEQUENCE [LARGE SCALE GENOMIC DNA]</scope>
    <source>
        <strain evidence="16 17">Comchoano-1</strain>
    </source>
</reference>
<evidence type="ECO:0000256" key="5">
    <source>
        <dbReference type="ARBA" id="ARBA00022475"/>
    </source>
</evidence>
<dbReference type="NCBIfam" id="TIGR03592">
    <property type="entry name" value="yidC_oxa1_cterm"/>
    <property type="match status" value="1"/>
</dbReference>
<dbReference type="InterPro" id="IPR038221">
    <property type="entry name" value="YidC_periplasmic_sf"/>
</dbReference>
<dbReference type="PANTHER" id="PTHR12428">
    <property type="entry name" value="OXA1"/>
    <property type="match status" value="1"/>
</dbReference>
<dbReference type="Pfam" id="PF02096">
    <property type="entry name" value="60KD_IMP"/>
    <property type="match status" value="1"/>
</dbReference>
<dbReference type="Proteomes" id="UP001055955">
    <property type="component" value="Chromosome"/>
</dbReference>
<dbReference type="EMBL" id="CP092900">
    <property type="protein sequence ID" value="UTC24554.1"/>
    <property type="molecule type" value="Genomic_DNA"/>
</dbReference>
<keyword evidence="6 13" id="KW-0812">Transmembrane</keyword>
<feature type="domain" description="Membrane insertase YidC N-terminal" evidence="15">
    <location>
        <begin position="61"/>
        <end position="347"/>
    </location>
</feature>
<dbReference type="InterPro" id="IPR001708">
    <property type="entry name" value="YidC/ALB3/OXA1/COX18"/>
</dbReference>
<feature type="domain" description="Membrane insertase YidC/Oxa/ALB C-terminal" evidence="14">
    <location>
        <begin position="360"/>
        <end position="537"/>
    </location>
</feature>
<dbReference type="CDD" id="cd19961">
    <property type="entry name" value="EcYidC-like_peri"/>
    <property type="match status" value="1"/>
</dbReference>
<dbReference type="NCBIfam" id="TIGR03593">
    <property type="entry name" value="yidC_nterm"/>
    <property type="match status" value="1"/>
</dbReference>
<evidence type="ECO:0000256" key="11">
    <source>
        <dbReference type="ARBA" id="ARBA00033245"/>
    </source>
</evidence>
<dbReference type="PRINTS" id="PR00701">
    <property type="entry name" value="60KDINNERMP"/>
</dbReference>
<protein>
    <recommendedName>
        <fullName evidence="3 13">Membrane protein insertase YidC</fullName>
    </recommendedName>
    <alternativeName>
        <fullName evidence="12 13">Foldase YidC</fullName>
    </alternativeName>
    <alternativeName>
        <fullName evidence="11 13">Membrane integrase YidC</fullName>
    </alternativeName>
    <alternativeName>
        <fullName evidence="13">Membrane protein YidC</fullName>
    </alternativeName>
</protein>
<evidence type="ECO:0000256" key="1">
    <source>
        <dbReference type="ARBA" id="ARBA00004429"/>
    </source>
</evidence>
<dbReference type="InterPro" id="IPR028053">
    <property type="entry name" value="Membr_insert_YidC_N"/>
</dbReference>
<evidence type="ECO:0000256" key="4">
    <source>
        <dbReference type="ARBA" id="ARBA00022448"/>
    </source>
</evidence>
<dbReference type="Pfam" id="PF14849">
    <property type="entry name" value="YidC_periplas"/>
    <property type="match status" value="1"/>
</dbReference>
<evidence type="ECO:0000313" key="17">
    <source>
        <dbReference type="Proteomes" id="UP001055955"/>
    </source>
</evidence>
<keyword evidence="10 13" id="KW-0143">Chaperone</keyword>
<dbReference type="CDD" id="cd20070">
    <property type="entry name" value="5TM_YidC_Alb3"/>
    <property type="match status" value="1"/>
</dbReference>
<evidence type="ECO:0000256" key="2">
    <source>
        <dbReference type="ARBA" id="ARBA00010527"/>
    </source>
</evidence>
<evidence type="ECO:0000259" key="14">
    <source>
        <dbReference type="Pfam" id="PF02096"/>
    </source>
</evidence>
<keyword evidence="7 13" id="KW-0653">Protein transport</keyword>
<dbReference type="PANTHER" id="PTHR12428:SF65">
    <property type="entry name" value="CYTOCHROME C OXIDASE ASSEMBLY PROTEIN COX18, MITOCHONDRIAL"/>
    <property type="match status" value="1"/>
</dbReference>
<evidence type="ECO:0000313" key="16">
    <source>
        <dbReference type="EMBL" id="UTC24554.1"/>
    </source>
</evidence>
<comment type="subcellular location">
    <subcellularLocation>
        <location evidence="1">Cell inner membrane</location>
        <topology evidence="1">Multi-pass membrane protein</topology>
    </subcellularLocation>
    <subcellularLocation>
        <location evidence="13">Cell membrane</location>
        <topology evidence="13">Multi-pass membrane protein</topology>
    </subcellularLocation>
</comment>
<evidence type="ECO:0000256" key="8">
    <source>
        <dbReference type="ARBA" id="ARBA00022989"/>
    </source>
</evidence>
<keyword evidence="5 13" id="KW-1003">Cell membrane</keyword>
<keyword evidence="8 13" id="KW-1133">Transmembrane helix</keyword>
<evidence type="ECO:0000259" key="15">
    <source>
        <dbReference type="Pfam" id="PF14849"/>
    </source>
</evidence>
<proteinExistence type="inferred from homology"/>
<comment type="function">
    <text evidence="13">Required for the insertion and/or proper folding and/or complex formation of integral membrane proteins into the membrane. Involved in integration of membrane proteins that insert both dependently and independently of the Sec translocase complex, as well as at least some lipoproteins. Aids folding of multispanning membrane proteins.</text>
</comment>
<comment type="similarity">
    <text evidence="2 13">Belongs to the OXA1/ALB3/YidC family. Type 1 subfamily.</text>
</comment>
<feature type="transmembrane region" description="Helical" evidence="13">
    <location>
        <begin position="432"/>
        <end position="451"/>
    </location>
</feature>
<feature type="transmembrane region" description="Helical" evidence="13">
    <location>
        <begin position="359"/>
        <end position="375"/>
    </location>
</feature>
<evidence type="ECO:0000256" key="13">
    <source>
        <dbReference type="HAMAP-Rule" id="MF_01810"/>
    </source>
</evidence>
<evidence type="ECO:0000256" key="6">
    <source>
        <dbReference type="ARBA" id="ARBA00022692"/>
    </source>
</evidence>
<evidence type="ECO:0000256" key="7">
    <source>
        <dbReference type="ARBA" id="ARBA00022927"/>
    </source>
</evidence>
<dbReference type="InterPro" id="IPR019998">
    <property type="entry name" value="Membr_insert_YidC"/>
</dbReference>
<dbReference type="Gene3D" id="2.70.98.90">
    <property type="match status" value="1"/>
</dbReference>
<feature type="transmembrane region" description="Helical" evidence="13">
    <location>
        <begin position="499"/>
        <end position="524"/>
    </location>
</feature>
<accession>A0ABY5DJS3</accession>
<sequence length="539" mass="60377">MLSKNFKEAALNFLTILAFVFSINMVVSKVYGYFTTEETQTYFSWGISTNPTVPQNYNQMVSVDTDVFTVMLDMNGGDVISVVLKNYFDEAGQPYQVIGGDDKKGLLTSSNLDSETIVFQPKLKRSQYSLSEDDQLTLQLTAQKDGVRYYKNYTFTRGSYQVDVETYMKNTSQDTAIVQPKVHIMGFLNTDLNTEEAPKIGKVSVHGVKPGGFGIAKLYEGFSQSGEKKSYQQVQVADLPKTAESVRTGGWFSYQDGHFVTAWVMPESYRHKLSYTWYDQREQDDADQRYAMSSRGEKVSIPPGAEHNVAMTLYAGPALVDQLSKLSPGLKLTIDYGFLWMLSSLMASLLAFIHSFGVSWGWCVVLLTVLIRLAFYKQAKDQKVQGDKMKVVKAELEAVDQKYEGRSMTDPEVSEAKLAVYRKNGISPASGCLMPLLSMPFYFAMFRMVSVNVVLRSQPFLWISDLTQPDPYYILPVMAMLGLYAQSRSMPIVDPSMKVVTRVLPLVVFVGMMATPSAGALYVATQMAFQAIQTKLLDK</sequence>
<dbReference type="RefSeq" id="WP_258568338.1">
    <property type="nucleotide sequence ID" value="NZ_CP092900.1"/>
</dbReference>
<dbReference type="InterPro" id="IPR047196">
    <property type="entry name" value="YidC_ALB_C"/>
</dbReference>
<keyword evidence="4 13" id="KW-0813">Transport</keyword>